<keyword evidence="2" id="KW-0229">DNA integration</keyword>
<sequence length="388" mass="45532">MARVKMTKTKIDSIYWYKQGKEKKFAYRYKYYDSLGKRREKSKQNFNTIEQAERALIDVKAAILDGNNSYVENDNLTVAQLNEIYIEDAKVNWKPTTARNHEYIMENYVLNKIGRHKIKNVTTLILQREIFDPLIKQGLTEGTLISIYRRISAVFNFAFKNEMLNKKRINTPNLKNATQGVKREAIPVEGIDKILQIIRTKYKISHYTCICMLVLTGMRIGELRALKWEDVDFEGKFLHITETRDRFGLRDTKTKNSKRKFPMNEGIKKVLIDYKVWYDDKMERYGFRNPEGYVIVNYAGNPVGERFLKRIIDLVCEREKIDYFTPHYLRHTYVSIQLSNNVPITTVAALIGDTPETVYKTYAHSFEKDEIEASNLMDQIVVLDSFSD</sequence>
<dbReference type="PANTHER" id="PTHR30629:SF2">
    <property type="entry name" value="PROPHAGE INTEGRASE INTS-RELATED"/>
    <property type="match status" value="1"/>
</dbReference>
<dbReference type="PROSITE" id="PS51898">
    <property type="entry name" value="TYR_RECOMBINASE"/>
    <property type="match status" value="1"/>
</dbReference>
<dbReference type="InterPro" id="IPR013762">
    <property type="entry name" value="Integrase-like_cat_sf"/>
</dbReference>
<evidence type="ECO:0000256" key="4">
    <source>
        <dbReference type="ARBA" id="ARBA00023172"/>
    </source>
</evidence>
<dbReference type="InterPro" id="IPR050808">
    <property type="entry name" value="Phage_Integrase"/>
</dbReference>
<dbReference type="Gene3D" id="1.10.443.10">
    <property type="entry name" value="Intergrase catalytic core"/>
    <property type="match status" value="1"/>
</dbReference>
<evidence type="ECO:0000259" key="7">
    <source>
        <dbReference type="PROSITE" id="PS51900"/>
    </source>
</evidence>
<organism evidence="8 9">
    <name type="scientific">Sporosarcina saromensis</name>
    <dbReference type="NCBI Taxonomy" id="359365"/>
    <lineage>
        <taxon>Bacteria</taxon>
        <taxon>Bacillati</taxon>
        <taxon>Bacillota</taxon>
        <taxon>Bacilli</taxon>
        <taxon>Bacillales</taxon>
        <taxon>Caryophanaceae</taxon>
        <taxon>Sporosarcina</taxon>
    </lineage>
</organism>
<proteinExistence type="inferred from homology"/>
<dbReference type="InterPro" id="IPR028259">
    <property type="entry name" value="AP2-like_int_N"/>
</dbReference>
<dbReference type="Proteomes" id="UP001282284">
    <property type="component" value="Unassembled WGS sequence"/>
</dbReference>
<reference evidence="8 9" key="1">
    <citation type="submission" date="2023-06" db="EMBL/GenBank/DDBJ databases">
        <title>Sporosarcina sp. nov., isolated from Korean traditional fermented seafood 'Jeotgal'.</title>
        <authorList>
            <person name="Yang A.I."/>
            <person name="Shin N.-R."/>
        </authorList>
    </citation>
    <scope>NUCLEOTIDE SEQUENCE [LARGE SCALE GENOMIC DNA]</scope>
    <source>
        <strain evidence="8 9">KCTC13119</strain>
    </source>
</reference>
<dbReference type="PANTHER" id="PTHR30629">
    <property type="entry name" value="PROPHAGE INTEGRASE"/>
    <property type="match status" value="1"/>
</dbReference>
<keyword evidence="9" id="KW-1185">Reference proteome</keyword>
<dbReference type="PROSITE" id="PS51900">
    <property type="entry name" value="CB"/>
    <property type="match status" value="1"/>
</dbReference>
<feature type="domain" description="Tyr recombinase" evidence="6">
    <location>
        <begin position="181"/>
        <end position="378"/>
    </location>
</feature>
<dbReference type="CDD" id="cd01189">
    <property type="entry name" value="INT_ICEBs1_C_like"/>
    <property type="match status" value="1"/>
</dbReference>
<evidence type="ECO:0000313" key="8">
    <source>
        <dbReference type="EMBL" id="MDW0113821.1"/>
    </source>
</evidence>
<dbReference type="InterPro" id="IPR004107">
    <property type="entry name" value="Integrase_SAM-like_N"/>
</dbReference>
<keyword evidence="4" id="KW-0233">DNA recombination</keyword>
<protein>
    <submittedName>
        <fullName evidence="8">Tyrosine-type recombinase/integrase</fullName>
    </submittedName>
</protein>
<evidence type="ECO:0000313" key="9">
    <source>
        <dbReference type="Proteomes" id="UP001282284"/>
    </source>
</evidence>
<dbReference type="Pfam" id="PF14657">
    <property type="entry name" value="Arm-DNA-bind_4"/>
    <property type="match status" value="1"/>
</dbReference>
<dbReference type="InterPro" id="IPR044068">
    <property type="entry name" value="CB"/>
</dbReference>
<dbReference type="InterPro" id="IPR011010">
    <property type="entry name" value="DNA_brk_join_enz"/>
</dbReference>
<comment type="similarity">
    <text evidence="1">Belongs to the 'phage' integrase family.</text>
</comment>
<dbReference type="Pfam" id="PF00589">
    <property type="entry name" value="Phage_integrase"/>
    <property type="match status" value="1"/>
</dbReference>
<name>A0ABU4GA37_9BACL</name>
<dbReference type="Pfam" id="PF14659">
    <property type="entry name" value="Phage_int_SAM_3"/>
    <property type="match status" value="1"/>
</dbReference>
<dbReference type="Gene3D" id="1.10.150.130">
    <property type="match status" value="1"/>
</dbReference>
<accession>A0ABU4GA37</accession>
<dbReference type="InterPro" id="IPR002104">
    <property type="entry name" value="Integrase_catalytic"/>
</dbReference>
<evidence type="ECO:0000256" key="3">
    <source>
        <dbReference type="ARBA" id="ARBA00023125"/>
    </source>
</evidence>
<evidence type="ECO:0000256" key="1">
    <source>
        <dbReference type="ARBA" id="ARBA00008857"/>
    </source>
</evidence>
<feature type="domain" description="Core-binding (CB)" evidence="7">
    <location>
        <begin position="76"/>
        <end position="159"/>
    </location>
</feature>
<evidence type="ECO:0000259" key="6">
    <source>
        <dbReference type="PROSITE" id="PS51898"/>
    </source>
</evidence>
<keyword evidence="3 5" id="KW-0238">DNA-binding</keyword>
<dbReference type="InterPro" id="IPR010998">
    <property type="entry name" value="Integrase_recombinase_N"/>
</dbReference>
<comment type="caution">
    <text evidence="8">The sequence shown here is derived from an EMBL/GenBank/DDBJ whole genome shotgun (WGS) entry which is preliminary data.</text>
</comment>
<gene>
    <name evidence="8" type="ORF">QT711_11540</name>
</gene>
<dbReference type="SUPFAM" id="SSF56349">
    <property type="entry name" value="DNA breaking-rejoining enzymes"/>
    <property type="match status" value="1"/>
</dbReference>
<evidence type="ECO:0000256" key="5">
    <source>
        <dbReference type="PROSITE-ProRule" id="PRU01248"/>
    </source>
</evidence>
<dbReference type="EMBL" id="JAUBDI010000010">
    <property type="protein sequence ID" value="MDW0113821.1"/>
    <property type="molecule type" value="Genomic_DNA"/>
</dbReference>
<evidence type="ECO:0000256" key="2">
    <source>
        <dbReference type="ARBA" id="ARBA00022908"/>
    </source>
</evidence>
<dbReference type="RefSeq" id="WP_317944407.1">
    <property type="nucleotide sequence ID" value="NZ_JAUBDI010000010.1"/>
</dbReference>